<dbReference type="PROSITE" id="PS51186">
    <property type="entry name" value="GNAT"/>
    <property type="match status" value="1"/>
</dbReference>
<proteinExistence type="predicted"/>
<dbReference type="AlphaFoldDB" id="A0A240A840"/>
<dbReference type="KEGG" id="sste:SAMEA4384403_2258"/>
<dbReference type="OrthoDB" id="9798081at2"/>
<evidence type="ECO:0000259" key="1">
    <source>
        <dbReference type="PROSITE" id="PS51186"/>
    </source>
</evidence>
<keyword evidence="2" id="KW-0808">Transferase</keyword>
<sequence length="191" mass="23120">MYNLKDLHFSTERLYIRPITVNDRQGWLEGFNNRHPSQYRHDKGKVNMDECDKDWFFSYVKNIQNLIKNDDTYIFGLFLKNGQHIGMADIKILSRSDFQWGECGYFLHNQFWGNGYAYEAMHKIIEQCLDTLQLHRIEAHINVDNEPSKNLIKKLGFKYECTREKFIYEFDEWTDNEVYFINLHNERIIEE</sequence>
<dbReference type="InterPro" id="IPR051531">
    <property type="entry name" value="N-acetyltransferase"/>
</dbReference>
<evidence type="ECO:0000313" key="2">
    <source>
        <dbReference type="EMBL" id="SNV79056.1"/>
    </source>
</evidence>
<dbReference type="SUPFAM" id="SSF55729">
    <property type="entry name" value="Acyl-CoA N-acyltransferases (Nat)"/>
    <property type="match status" value="1"/>
</dbReference>
<dbReference type="InterPro" id="IPR000182">
    <property type="entry name" value="GNAT_dom"/>
</dbReference>
<dbReference type="EMBL" id="LT906462">
    <property type="protein sequence ID" value="SNV79056.1"/>
    <property type="molecule type" value="Genomic_DNA"/>
</dbReference>
<dbReference type="Proteomes" id="UP000242084">
    <property type="component" value="Chromosome 1"/>
</dbReference>
<protein>
    <submittedName>
        <fullName evidence="2">Acetyltransferase</fullName>
    </submittedName>
</protein>
<keyword evidence="3" id="KW-1185">Reference proteome</keyword>
<organism evidence="2 3">
    <name type="scientific">Mammaliicoccus stepanovicii</name>
    <dbReference type="NCBI Taxonomy" id="643214"/>
    <lineage>
        <taxon>Bacteria</taxon>
        <taxon>Bacillati</taxon>
        <taxon>Bacillota</taxon>
        <taxon>Bacilli</taxon>
        <taxon>Bacillales</taxon>
        <taxon>Staphylococcaceae</taxon>
        <taxon>Mammaliicoccus</taxon>
    </lineage>
</organism>
<dbReference type="Gene3D" id="3.40.630.30">
    <property type="match status" value="1"/>
</dbReference>
<dbReference type="PANTHER" id="PTHR43792">
    <property type="entry name" value="GNAT FAMILY, PUTATIVE (AFU_ORTHOLOGUE AFUA_3G00765)-RELATED-RELATED"/>
    <property type="match status" value="1"/>
</dbReference>
<name>A0A240A840_9STAP</name>
<feature type="domain" description="N-acetyltransferase" evidence="1">
    <location>
        <begin position="14"/>
        <end position="177"/>
    </location>
</feature>
<dbReference type="GO" id="GO:0016747">
    <property type="term" value="F:acyltransferase activity, transferring groups other than amino-acyl groups"/>
    <property type="evidence" value="ECO:0007669"/>
    <property type="project" value="InterPro"/>
</dbReference>
<accession>A0A240A840</accession>
<dbReference type="RefSeq" id="WP_095089647.1">
    <property type="nucleotide sequence ID" value="NZ_BMDM01000001.1"/>
</dbReference>
<dbReference type="InterPro" id="IPR016181">
    <property type="entry name" value="Acyl_CoA_acyltransferase"/>
</dbReference>
<evidence type="ECO:0000313" key="3">
    <source>
        <dbReference type="Proteomes" id="UP000242084"/>
    </source>
</evidence>
<dbReference type="Pfam" id="PF13302">
    <property type="entry name" value="Acetyltransf_3"/>
    <property type="match status" value="1"/>
</dbReference>
<gene>
    <name evidence="2" type="ORF">SAMEA4384403_02258</name>
</gene>
<reference evidence="2 3" key="1">
    <citation type="submission" date="2017-06" db="EMBL/GenBank/DDBJ databases">
        <authorList>
            <consortium name="Pathogen Informatics"/>
        </authorList>
    </citation>
    <scope>NUCLEOTIDE SEQUENCE [LARGE SCALE GENOMIC DNA]</scope>
    <source>
        <strain evidence="2 3">NCTC13839</strain>
    </source>
</reference>